<dbReference type="InterPro" id="IPR018821">
    <property type="entry name" value="DUF294_put_nucleoTrafse_sb-bd"/>
</dbReference>
<dbReference type="Pfam" id="PF10335">
    <property type="entry name" value="DUF294_C"/>
    <property type="match status" value="1"/>
</dbReference>
<dbReference type="Pfam" id="PF03445">
    <property type="entry name" value="DUF294"/>
    <property type="match status" value="1"/>
</dbReference>
<comment type="caution">
    <text evidence="3">The sequence shown here is derived from an EMBL/GenBank/DDBJ whole genome shotgun (WGS) entry which is preliminary data.</text>
</comment>
<evidence type="ECO:0000313" key="4">
    <source>
        <dbReference type="Proteomes" id="UP000450917"/>
    </source>
</evidence>
<dbReference type="EMBL" id="WNZX01000009">
    <property type="protein sequence ID" value="MUG71408.1"/>
    <property type="molecule type" value="Genomic_DNA"/>
</dbReference>
<dbReference type="RefSeq" id="WP_155614745.1">
    <property type="nucleotide sequence ID" value="NZ_WNZX01000009.1"/>
</dbReference>
<organism evidence="3 4">
    <name type="scientific">Paenibacillus validus</name>
    <dbReference type="NCBI Taxonomy" id="44253"/>
    <lineage>
        <taxon>Bacteria</taxon>
        <taxon>Bacillati</taxon>
        <taxon>Bacillota</taxon>
        <taxon>Bacilli</taxon>
        <taxon>Bacillales</taxon>
        <taxon>Paenibacillaceae</taxon>
        <taxon>Paenibacillus</taxon>
    </lineage>
</organism>
<protein>
    <recommendedName>
        <fullName evidence="5">CBS domain-containing protein</fullName>
    </recommendedName>
</protein>
<name>A0A7X2ZBZ7_9BACL</name>
<dbReference type="Proteomes" id="UP000450917">
    <property type="component" value="Unassembled WGS sequence"/>
</dbReference>
<evidence type="ECO:0000313" key="3">
    <source>
        <dbReference type="EMBL" id="MUG71408.1"/>
    </source>
</evidence>
<sequence>MERHAWDSIIQEVKEARDFSQLRALRDRAHDVFLLHLPSEEPFEWNGGVNRLHDTIIYRTIEMTERILCEERNEQVPLPYAFLLFGSGGRVEQTLWSDQDNGLIYADPGDEKEAEQAKAFFSVLSERISANLETAGYPPCSGGVLCTNDKWRQPLSGYLAMTNEWLAEPNWENVRYLLIAADLRTIYGDRSLGESLIDSFVSYNQAHPVMYGYMLQNTLHHKVSIGIFGQLIKERYGEDAGGVDVKYGAYIPIVNGVRLLALEAGIRVTSTEGRIRLLLARGHVPDEIGHDWLDALAAALKLRSMTPFQLEEGHYTSRGKLTADLLTRERTTELKLCLRIGNELQKYVKKVVHSEIENRKKAGECW</sequence>
<accession>A0A7X2ZBZ7</accession>
<reference evidence="3 4" key="1">
    <citation type="submission" date="2019-11" db="EMBL/GenBank/DDBJ databases">
        <title>Draft genome sequences of five Paenibacillus species of dairy origin.</title>
        <authorList>
            <person name="Olajide A.M."/>
            <person name="Chen S."/>
            <person name="Lapointe G."/>
        </authorList>
    </citation>
    <scope>NUCLEOTIDE SEQUENCE [LARGE SCALE GENOMIC DNA]</scope>
    <source>
        <strain evidence="3 4">2CS3</strain>
    </source>
</reference>
<evidence type="ECO:0008006" key="5">
    <source>
        <dbReference type="Google" id="ProtNLM"/>
    </source>
</evidence>
<keyword evidence="4" id="KW-1185">Reference proteome</keyword>
<dbReference type="InterPro" id="IPR005105">
    <property type="entry name" value="GlnD_Uridyltrans_N"/>
</dbReference>
<feature type="domain" description="Protein-PII uridylyltransferase N-terminal" evidence="1">
    <location>
        <begin position="49"/>
        <end position="170"/>
    </location>
</feature>
<dbReference type="CDD" id="cd05401">
    <property type="entry name" value="NT_GlnE_GlnD_like"/>
    <property type="match status" value="1"/>
</dbReference>
<dbReference type="AlphaFoldDB" id="A0A7X2ZBZ7"/>
<feature type="domain" description="DUF294" evidence="2">
    <location>
        <begin position="212"/>
        <end position="350"/>
    </location>
</feature>
<proteinExistence type="predicted"/>
<dbReference type="GO" id="GO:0008773">
    <property type="term" value="F:[protein-PII] uridylyltransferase activity"/>
    <property type="evidence" value="ECO:0007669"/>
    <property type="project" value="InterPro"/>
</dbReference>
<evidence type="ECO:0000259" key="2">
    <source>
        <dbReference type="Pfam" id="PF10335"/>
    </source>
</evidence>
<gene>
    <name evidence="3" type="ORF">GNP93_12080</name>
</gene>
<evidence type="ECO:0000259" key="1">
    <source>
        <dbReference type="Pfam" id="PF03445"/>
    </source>
</evidence>